<evidence type="ECO:0000256" key="1">
    <source>
        <dbReference type="ARBA" id="ARBA00009437"/>
    </source>
</evidence>
<evidence type="ECO:0000313" key="7">
    <source>
        <dbReference type="Proteomes" id="UP001499942"/>
    </source>
</evidence>
<comment type="similarity">
    <text evidence="1">Belongs to the LysR transcriptional regulatory family.</text>
</comment>
<accession>A0ABN3LU15</accession>
<dbReference type="PRINTS" id="PR00039">
    <property type="entry name" value="HTHLYSR"/>
</dbReference>
<dbReference type="CDD" id="cd05466">
    <property type="entry name" value="PBP2_LTTR_substrate"/>
    <property type="match status" value="1"/>
</dbReference>
<dbReference type="Proteomes" id="UP001499942">
    <property type="component" value="Unassembled WGS sequence"/>
</dbReference>
<evidence type="ECO:0000256" key="4">
    <source>
        <dbReference type="ARBA" id="ARBA00023163"/>
    </source>
</evidence>
<comment type="caution">
    <text evidence="6">The sequence shown here is derived from an EMBL/GenBank/DDBJ whole genome shotgun (WGS) entry which is preliminary data.</text>
</comment>
<sequence length="295" mass="31911">MQLTWLQTFMAVYQTGSFTKAARHLGVTQPTVTQQIRNLEQEFGRPLFERTAKGALPTPSGSVLARDVRMSLKGLNSAIHRHFGHADEERPIRIGATAELTAARVVPAVSSLVSGGLGIRLSLGASHELLPQLEEGFLDLVVSTVRPSRRGLETTPLADEELILVASPEAVEDFFPSGVDRHSVLKAPMIAYADTMPLIRLYWQTVFNSEPDCPVTAVIPDLRGILAAVISSAGISVLPRCLCSAALASGAITILMEPEIPPINTLYLAVQPGSLSDYRLSQVHSTLLKNARNWS</sequence>
<evidence type="ECO:0000313" key="6">
    <source>
        <dbReference type="EMBL" id="GAA2490287.1"/>
    </source>
</evidence>
<dbReference type="InterPro" id="IPR005119">
    <property type="entry name" value="LysR_subst-bd"/>
</dbReference>
<dbReference type="RefSeq" id="WP_344359714.1">
    <property type="nucleotide sequence ID" value="NZ_BAAASR010000013.1"/>
</dbReference>
<dbReference type="SUPFAM" id="SSF46785">
    <property type="entry name" value="Winged helix' DNA-binding domain"/>
    <property type="match status" value="1"/>
</dbReference>
<feature type="domain" description="HTH lysR-type" evidence="5">
    <location>
        <begin position="1"/>
        <end position="58"/>
    </location>
</feature>
<dbReference type="PANTHER" id="PTHR30126:SF39">
    <property type="entry name" value="HTH-TYPE TRANSCRIPTIONAL REGULATOR CYSL"/>
    <property type="match status" value="1"/>
</dbReference>
<keyword evidence="7" id="KW-1185">Reference proteome</keyword>
<name>A0ABN3LU15_9ACTN</name>
<dbReference type="InterPro" id="IPR036390">
    <property type="entry name" value="WH_DNA-bd_sf"/>
</dbReference>
<dbReference type="Gene3D" id="1.10.10.10">
    <property type="entry name" value="Winged helix-like DNA-binding domain superfamily/Winged helix DNA-binding domain"/>
    <property type="match status" value="1"/>
</dbReference>
<dbReference type="Pfam" id="PF03466">
    <property type="entry name" value="LysR_substrate"/>
    <property type="match status" value="1"/>
</dbReference>
<evidence type="ECO:0000256" key="3">
    <source>
        <dbReference type="ARBA" id="ARBA00023125"/>
    </source>
</evidence>
<dbReference type="InterPro" id="IPR000847">
    <property type="entry name" value="LysR_HTH_N"/>
</dbReference>
<dbReference type="Pfam" id="PF00126">
    <property type="entry name" value="HTH_1"/>
    <property type="match status" value="1"/>
</dbReference>
<proteinExistence type="inferred from homology"/>
<gene>
    <name evidence="6" type="ORF">GCM10010393_22610</name>
</gene>
<dbReference type="EMBL" id="BAAASR010000013">
    <property type="protein sequence ID" value="GAA2490287.1"/>
    <property type="molecule type" value="Genomic_DNA"/>
</dbReference>
<keyword evidence="4" id="KW-0804">Transcription</keyword>
<organism evidence="6 7">
    <name type="scientific">Streptomyces gobitricini</name>
    <dbReference type="NCBI Taxonomy" id="68211"/>
    <lineage>
        <taxon>Bacteria</taxon>
        <taxon>Bacillati</taxon>
        <taxon>Actinomycetota</taxon>
        <taxon>Actinomycetes</taxon>
        <taxon>Kitasatosporales</taxon>
        <taxon>Streptomycetaceae</taxon>
        <taxon>Streptomyces</taxon>
    </lineage>
</organism>
<evidence type="ECO:0000259" key="5">
    <source>
        <dbReference type="PROSITE" id="PS50931"/>
    </source>
</evidence>
<protein>
    <submittedName>
        <fullName evidence="6">LysR family transcriptional regulator</fullName>
    </submittedName>
</protein>
<dbReference type="PANTHER" id="PTHR30126">
    <property type="entry name" value="HTH-TYPE TRANSCRIPTIONAL REGULATOR"/>
    <property type="match status" value="1"/>
</dbReference>
<keyword evidence="2" id="KW-0805">Transcription regulation</keyword>
<keyword evidence="3" id="KW-0238">DNA-binding</keyword>
<evidence type="ECO:0000256" key="2">
    <source>
        <dbReference type="ARBA" id="ARBA00023015"/>
    </source>
</evidence>
<reference evidence="6 7" key="1">
    <citation type="journal article" date="2019" name="Int. J. Syst. Evol. Microbiol.">
        <title>The Global Catalogue of Microorganisms (GCM) 10K type strain sequencing project: providing services to taxonomists for standard genome sequencing and annotation.</title>
        <authorList>
            <consortium name="The Broad Institute Genomics Platform"/>
            <consortium name="The Broad Institute Genome Sequencing Center for Infectious Disease"/>
            <person name="Wu L."/>
            <person name="Ma J."/>
        </authorList>
    </citation>
    <scope>NUCLEOTIDE SEQUENCE [LARGE SCALE GENOMIC DNA]</scope>
    <source>
        <strain evidence="6 7">JCM 5062</strain>
    </source>
</reference>
<dbReference type="SUPFAM" id="SSF53850">
    <property type="entry name" value="Periplasmic binding protein-like II"/>
    <property type="match status" value="1"/>
</dbReference>
<dbReference type="Gene3D" id="3.40.190.290">
    <property type="match status" value="1"/>
</dbReference>
<dbReference type="InterPro" id="IPR036388">
    <property type="entry name" value="WH-like_DNA-bd_sf"/>
</dbReference>
<dbReference type="PROSITE" id="PS50931">
    <property type="entry name" value="HTH_LYSR"/>
    <property type="match status" value="1"/>
</dbReference>